<accession>A0A210PJ88</accession>
<proteinExistence type="predicted"/>
<keyword evidence="3" id="KW-1185">Reference proteome</keyword>
<evidence type="ECO:0000313" key="3">
    <source>
        <dbReference type="Proteomes" id="UP000242188"/>
    </source>
</evidence>
<dbReference type="OrthoDB" id="6133336at2759"/>
<protein>
    <submittedName>
        <fullName evidence="2">Uncharacterized protein</fullName>
    </submittedName>
</protein>
<reference evidence="2 3" key="1">
    <citation type="journal article" date="2017" name="Nat. Ecol. Evol.">
        <title>Scallop genome provides insights into evolution of bilaterian karyotype and development.</title>
        <authorList>
            <person name="Wang S."/>
            <person name="Zhang J."/>
            <person name="Jiao W."/>
            <person name="Li J."/>
            <person name="Xun X."/>
            <person name="Sun Y."/>
            <person name="Guo X."/>
            <person name="Huan P."/>
            <person name="Dong B."/>
            <person name="Zhang L."/>
            <person name="Hu X."/>
            <person name="Sun X."/>
            <person name="Wang J."/>
            <person name="Zhao C."/>
            <person name="Wang Y."/>
            <person name="Wang D."/>
            <person name="Huang X."/>
            <person name="Wang R."/>
            <person name="Lv J."/>
            <person name="Li Y."/>
            <person name="Zhang Z."/>
            <person name="Liu B."/>
            <person name="Lu W."/>
            <person name="Hui Y."/>
            <person name="Liang J."/>
            <person name="Zhou Z."/>
            <person name="Hou R."/>
            <person name="Li X."/>
            <person name="Liu Y."/>
            <person name="Li H."/>
            <person name="Ning X."/>
            <person name="Lin Y."/>
            <person name="Zhao L."/>
            <person name="Xing Q."/>
            <person name="Dou J."/>
            <person name="Li Y."/>
            <person name="Mao J."/>
            <person name="Guo H."/>
            <person name="Dou H."/>
            <person name="Li T."/>
            <person name="Mu C."/>
            <person name="Jiang W."/>
            <person name="Fu Q."/>
            <person name="Fu X."/>
            <person name="Miao Y."/>
            <person name="Liu J."/>
            <person name="Yu Q."/>
            <person name="Li R."/>
            <person name="Liao H."/>
            <person name="Li X."/>
            <person name="Kong Y."/>
            <person name="Jiang Z."/>
            <person name="Chourrout D."/>
            <person name="Li R."/>
            <person name="Bao Z."/>
        </authorList>
    </citation>
    <scope>NUCLEOTIDE SEQUENCE [LARGE SCALE GENOMIC DNA]</scope>
    <source>
        <strain evidence="2 3">PY_sf001</strain>
    </source>
</reference>
<organism evidence="2 3">
    <name type="scientific">Mizuhopecten yessoensis</name>
    <name type="common">Japanese scallop</name>
    <name type="synonym">Patinopecten yessoensis</name>
    <dbReference type="NCBI Taxonomy" id="6573"/>
    <lineage>
        <taxon>Eukaryota</taxon>
        <taxon>Metazoa</taxon>
        <taxon>Spiralia</taxon>
        <taxon>Lophotrochozoa</taxon>
        <taxon>Mollusca</taxon>
        <taxon>Bivalvia</taxon>
        <taxon>Autobranchia</taxon>
        <taxon>Pteriomorphia</taxon>
        <taxon>Pectinida</taxon>
        <taxon>Pectinoidea</taxon>
        <taxon>Pectinidae</taxon>
        <taxon>Mizuhopecten</taxon>
    </lineage>
</organism>
<comment type="caution">
    <text evidence="2">The sequence shown here is derived from an EMBL/GenBank/DDBJ whole genome shotgun (WGS) entry which is preliminary data.</text>
</comment>
<feature type="region of interest" description="Disordered" evidence="1">
    <location>
        <begin position="47"/>
        <end position="66"/>
    </location>
</feature>
<dbReference type="Proteomes" id="UP000242188">
    <property type="component" value="Unassembled WGS sequence"/>
</dbReference>
<dbReference type="AlphaFoldDB" id="A0A210PJ88"/>
<feature type="compositionally biased region" description="Polar residues" evidence="1">
    <location>
        <begin position="52"/>
        <end position="61"/>
    </location>
</feature>
<feature type="compositionally biased region" description="Basic and acidic residues" evidence="1">
    <location>
        <begin position="142"/>
        <end position="152"/>
    </location>
</feature>
<evidence type="ECO:0000256" key="1">
    <source>
        <dbReference type="SAM" id="MobiDB-lite"/>
    </source>
</evidence>
<dbReference type="EMBL" id="NEDP02076575">
    <property type="protein sequence ID" value="OWF36550.1"/>
    <property type="molecule type" value="Genomic_DNA"/>
</dbReference>
<name>A0A210PJ88_MIZYE</name>
<feature type="region of interest" description="Disordered" evidence="1">
    <location>
        <begin position="120"/>
        <end position="170"/>
    </location>
</feature>
<gene>
    <name evidence="2" type="ORF">KP79_PYT03122</name>
</gene>
<feature type="compositionally biased region" description="Basic residues" evidence="1">
    <location>
        <begin position="344"/>
        <end position="354"/>
    </location>
</feature>
<feature type="region of interest" description="Disordered" evidence="1">
    <location>
        <begin position="321"/>
        <end position="442"/>
    </location>
</feature>
<sequence>MLDQPQRWATLTNFGNIPSMKEALLSRQQSDRRILNMKLKQRALTGKPQNKRFVSSASTFQGREPRRYPMEFSRDDSTRAGKQHQALRKQLEQRVHSAKIDSGSLRQYSLHLFDSVVQNFNKNDSNNKQKQKPKKQPCMSNKNDDEEKEKKIIRPQTAVHNGPSHDGSLLYNKRGKVLNSIRLRPQSEPVCRYNHEKGKIVPPEIQRTLCQSNSEFRVLTTPMSVHPPSPRSRSSSISDFKLVPLNGTGSVSEISSIHDFNTDGAVRVELNSENGFDEIDELETSRTSSQISNDIAFRTRNMPSGTVHFYSLEYESSVEESIPDVPTLAEVKPPPPPPEEPKAKAKKGKQRLKFLAKSMASAKKKKEAEPSPPPPPEPVVVKEPEVKKPLRGPKCWVDDATVTSECDDKAENEQTTTTDGNRPVSAAKSILEKRATDTPEPINNAVVQQDQAEHAALIDSDVEGADEGPSYLPKFLCPSSVRKSKHAAVKDWLATTNFSRADRSVPLL</sequence>
<evidence type="ECO:0000313" key="2">
    <source>
        <dbReference type="EMBL" id="OWF36550.1"/>
    </source>
</evidence>